<sequence length="252" mass="29758">MTDRKPSVLVFGTYHMGDRGNRDLYQLKSNNINSDKKQSEIREVIECIKAYKPTKIAVEFETVRADILEDQYQKYISKELEEDLETDEIHQFGFRIAEELGHKEIYPVDWNRPAGGVPMGFVYEFLKETNEDLYKELIEDGEENNKHQQELINTKSIREVLVAMNHPEKLKKQQETYLKLALASVNDYYLGIEWLANYWHRRNLIIFNNVKQLVNNSDERILVIYGVGHKYLLDHFFEGSGQFHVHSIHDYL</sequence>
<evidence type="ECO:0000313" key="2">
    <source>
        <dbReference type="Proteomes" id="UP000030403"/>
    </source>
</evidence>
<dbReference type="InterPro" id="IPR043749">
    <property type="entry name" value="DUF5694"/>
</dbReference>
<keyword evidence="2" id="KW-1185">Reference proteome</keyword>
<dbReference type="OrthoDB" id="2080342at2"/>
<dbReference type="Pfam" id="PF18950">
    <property type="entry name" value="DUF5694"/>
    <property type="match status" value="1"/>
</dbReference>
<proteinExistence type="predicted"/>
<organism evidence="1 2">
    <name type="scientific">Pontibacillus marinus BH030004 = DSM 16465</name>
    <dbReference type="NCBI Taxonomy" id="1385511"/>
    <lineage>
        <taxon>Bacteria</taxon>
        <taxon>Bacillati</taxon>
        <taxon>Bacillota</taxon>
        <taxon>Bacilli</taxon>
        <taxon>Bacillales</taxon>
        <taxon>Bacillaceae</taxon>
        <taxon>Pontibacillus</taxon>
    </lineage>
</organism>
<dbReference type="Proteomes" id="UP000030403">
    <property type="component" value="Unassembled WGS sequence"/>
</dbReference>
<comment type="caution">
    <text evidence="1">The sequence shown here is derived from an EMBL/GenBank/DDBJ whole genome shotgun (WGS) entry which is preliminary data.</text>
</comment>
<dbReference type="EMBL" id="AVPF01000162">
    <property type="protein sequence ID" value="KGX83105.1"/>
    <property type="molecule type" value="Genomic_DNA"/>
</dbReference>
<protein>
    <recommendedName>
        <fullName evidence="3">Haem-binding uptake Tiki superfamily ChaN domain-containing protein</fullName>
    </recommendedName>
</protein>
<evidence type="ECO:0008006" key="3">
    <source>
        <dbReference type="Google" id="ProtNLM"/>
    </source>
</evidence>
<dbReference type="eggNOG" id="ENOG5032SV6">
    <property type="taxonomic scope" value="Bacteria"/>
</dbReference>
<reference evidence="1 2" key="1">
    <citation type="submission" date="2013-08" db="EMBL/GenBank/DDBJ databases">
        <authorList>
            <person name="Huang J."/>
            <person name="Wang G."/>
        </authorList>
    </citation>
    <scope>NUCLEOTIDE SEQUENCE [LARGE SCALE GENOMIC DNA]</scope>
    <source>
        <strain evidence="1 2">BH030004</strain>
    </source>
</reference>
<accession>A0A0A5FWQ3</accession>
<dbReference type="AlphaFoldDB" id="A0A0A5FWQ3"/>
<evidence type="ECO:0000313" key="1">
    <source>
        <dbReference type="EMBL" id="KGX83105.1"/>
    </source>
</evidence>
<name>A0A0A5FWQ3_9BACI</name>
<gene>
    <name evidence="1" type="ORF">N783_07555</name>
</gene>
<dbReference type="RefSeq" id="WP_027447747.1">
    <property type="nucleotide sequence ID" value="NZ_AULJ01000094.1"/>
</dbReference>